<evidence type="ECO:0000313" key="3">
    <source>
        <dbReference type="Proteomes" id="UP000651208"/>
    </source>
</evidence>
<evidence type="ECO:0000313" key="2">
    <source>
        <dbReference type="EMBL" id="MBC9130070.1"/>
    </source>
</evidence>
<dbReference type="Proteomes" id="UP000651208">
    <property type="component" value="Unassembled WGS sequence"/>
</dbReference>
<name>A0ABR7QVA7_9GAMM</name>
<comment type="caution">
    <text evidence="2">The sequence shown here is derived from an EMBL/GenBank/DDBJ whole genome shotgun (WGS) entry which is preliminary data.</text>
</comment>
<evidence type="ECO:0000259" key="1">
    <source>
        <dbReference type="Pfam" id="PF13566"/>
    </source>
</evidence>
<protein>
    <submittedName>
        <fullName evidence="2">TIGR03915 family putative DNA repair protein</fullName>
    </submittedName>
</protein>
<gene>
    <name evidence="2" type="ORF">FcAc13_01975</name>
</gene>
<dbReference type="InterPro" id="IPR023875">
    <property type="entry name" value="DNA_repair_put"/>
</dbReference>
<dbReference type="Pfam" id="PF13566">
    <property type="entry name" value="DUF4130"/>
    <property type="match status" value="1"/>
</dbReference>
<keyword evidence="3" id="KW-1185">Reference proteome</keyword>
<organism evidence="2 3">
    <name type="scientific">Frischella japonica</name>
    <dbReference type="NCBI Taxonomy" id="2741544"/>
    <lineage>
        <taxon>Bacteria</taxon>
        <taxon>Pseudomonadati</taxon>
        <taxon>Pseudomonadota</taxon>
        <taxon>Gammaproteobacteria</taxon>
        <taxon>Orbales</taxon>
        <taxon>Orbaceae</taxon>
        <taxon>Frischella</taxon>
    </lineage>
</organism>
<proteinExistence type="predicted"/>
<sequence>MLVFRYDETFEGLLTAVFDAFALKKWPEQVLSRHDVVPLFTSEEYIVFTDDKKAERVSTAMKKRLPNIALNQLTYVWFSELPERSSLIFRYLIKLFKTKKDISTNFADPDVLAVKQLAKKVSNERHYLMMFVRFNAIENQGEKVYFATVEPRYNVLPLVVAFFKDRFADQKWAIFDTKRQFGYYFDLKQLDLVTLDEQADLLFDGAINQNYLSAEERQFQKLWYHYCQALTIKERINPKLQRQFMPKRFWKHLPETWHKTFDN</sequence>
<dbReference type="EMBL" id="JABURY010000006">
    <property type="protein sequence ID" value="MBC9130070.1"/>
    <property type="molecule type" value="Genomic_DNA"/>
</dbReference>
<dbReference type="NCBIfam" id="TIGR03915">
    <property type="entry name" value="SAM_7_link_chp"/>
    <property type="match status" value="1"/>
</dbReference>
<dbReference type="InterPro" id="IPR025404">
    <property type="entry name" value="DUF4130"/>
</dbReference>
<accession>A0ABR7QVA7</accession>
<dbReference type="RefSeq" id="WP_187754519.1">
    <property type="nucleotide sequence ID" value="NZ_JABURY010000006.1"/>
</dbReference>
<reference evidence="2 3" key="1">
    <citation type="submission" date="2020-06" db="EMBL/GenBank/DDBJ databases">
        <title>Frischella cerana isolated from Apis cerana gut homogenate.</title>
        <authorList>
            <person name="Wolter L.A."/>
            <person name="Suenami S."/>
            <person name="Miyazaki R."/>
        </authorList>
    </citation>
    <scope>NUCLEOTIDE SEQUENCE [LARGE SCALE GENOMIC DNA]</scope>
    <source>
        <strain evidence="2 3">Ac13</strain>
    </source>
</reference>
<feature type="domain" description="DUF4130" evidence="1">
    <location>
        <begin position="82"/>
        <end position="255"/>
    </location>
</feature>